<name>A0A9D1Z0U6_9MICO</name>
<evidence type="ECO:0000313" key="2">
    <source>
        <dbReference type="EMBL" id="HIY67541.1"/>
    </source>
</evidence>
<evidence type="ECO:0000256" key="1">
    <source>
        <dbReference type="SAM" id="MobiDB-lite"/>
    </source>
</evidence>
<feature type="non-terminal residue" evidence="2">
    <location>
        <position position="1"/>
    </location>
</feature>
<gene>
    <name evidence="2" type="ORF">H9830_14850</name>
</gene>
<feature type="region of interest" description="Disordered" evidence="1">
    <location>
        <begin position="54"/>
        <end position="75"/>
    </location>
</feature>
<organism evidence="2 3">
    <name type="scientific">Candidatus Agrococcus pullicola</name>
    <dbReference type="NCBI Taxonomy" id="2838429"/>
    <lineage>
        <taxon>Bacteria</taxon>
        <taxon>Bacillati</taxon>
        <taxon>Actinomycetota</taxon>
        <taxon>Actinomycetes</taxon>
        <taxon>Micrococcales</taxon>
        <taxon>Microbacteriaceae</taxon>
        <taxon>Agrococcus</taxon>
    </lineage>
</organism>
<comment type="caution">
    <text evidence="2">The sequence shown here is derived from an EMBL/GenBank/DDBJ whole genome shotgun (WGS) entry which is preliminary data.</text>
</comment>
<reference evidence="2" key="2">
    <citation type="submission" date="2021-04" db="EMBL/GenBank/DDBJ databases">
        <authorList>
            <person name="Gilroy R."/>
        </authorList>
    </citation>
    <scope>NUCLEOTIDE SEQUENCE</scope>
    <source>
        <strain evidence="2">ChiGjej1B1-98</strain>
    </source>
</reference>
<proteinExistence type="predicted"/>
<dbReference type="GO" id="GO:0016787">
    <property type="term" value="F:hydrolase activity"/>
    <property type="evidence" value="ECO:0007669"/>
    <property type="project" value="UniProtKB-KW"/>
</dbReference>
<accession>A0A9D1Z0U6</accession>
<dbReference type="Proteomes" id="UP000824005">
    <property type="component" value="Unassembled WGS sequence"/>
</dbReference>
<reference evidence="2" key="1">
    <citation type="journal article" date="2021" name="PeerJ">
        <title>Extensive microbial diversity within the chicken gut microbiome revealed by metagenomics and culture.</title>
        <authorList>
            <person name="Gilroy R."/>
            <person name="Ravi A."/>
            <person name="Getino M."/>
            <person name="Pursley I."/>
            <person name="Horton D.L."/>
            <person name="Alikhan N.F."/>
            <person name="Baker D."/>
            <person name="Gharbi K."/>
            <person name="Hall N."/>
            <person name="Watson M."/>
            <person name="Adriaenssens E.M."/>
            <person name="Foster-Nyarko E."/>
            <person name="Jarju S."/>
            <person name="Secka A."/>
            <person name="Antonio M."/>
            <person name="Oren A."/>
            <person name="Chaudhuri R.R."/>
            <person name="La Ragione R."/>
            <person name="Hildebrand F."/>
            <person name="Pallen M.J."/>
        </authorList>
    </citation>
    <scope>NUCLEOTIDE SEQUENCE</scope>
    <source>
        <strain evidence="2">ChiGjej1B1-98</strain>
    </source>
</reference>
<protein>
    <submittedName>
        <fullName evidence="2">SGNH/GDSL hydrolase family protein</fullName>
    </submittedName>
</protein>
<dbReference type="EMBL" id="DXDC01000453">
    <property type="protein sequence ID" value="HIY67541.1"/>
    <property type="molecule type" value="Genomic_DNA"/>
</dbReference>
<keyword evidence="2" id="KW-0378">Hydrolase</keyword>
<evidence type="ECO:0000313" key="3">
    <source>
        <dbReference type="Proteomes" id="UP000824005"/>
    </source>
</evidence>
<dbReference type="AlphaFoldDB" id="A0A9D1Z0U6"/>
<sequence>NAAGHARAATNLLTALEREPDPDWSGFTGLTSAESPMDARYWREFVGPWIGRRLTGRSSGDGRRPKHASYLRLDP</sequence>